<dbReference type="InterPro" id="IPR014729">
    <property type="entry name" value="Rossmann-like_a/b/a_fold"/>
</dbReference>
<evidence type="ECO:0000313" key="3">
    <source>
        <dbReference type="Proteomes" id="UP001634007"/>
    </source>
</evidence>
<evidence type="ECO:0000256" key="1">
    <source>
        <dbReference type="SAM" id="MobiDB-lite"/>
    </source>
</evidence>
<dbReference type="SUPFAM" id="SSF52402">
    <property type="entry name" value="Adenine nucleotide alpha hydrolases-like"/>
    <property type="match status" value="1"/>
</dbReference>
<evidence type="ECO:0000313" key="2">
    <source>
        <dbReference type="EMBL" id="KAL3740969.1"/>
    </source>
</evidence>
<proteinExistence type="predicted"/>
<dbReference type="Gene3D" id="3.40.50.620">
    <property type="entry name" value="HUPs"/>
    <property type="match status" value="1"/>
</dbReference>
<dbReference type="CDD" id="cd01989">
    <property type="entry name" value="USP_STK_Ubox_N"/>
    <property type="match status" value="1"/>
</dbReference>
<dbReference type="EMBL" id="JBJKBG010000005">
    <property type="protein sequence ID" value="KAL3740969.1"/>
    <property type="molecule type" value="Genomic_DNA"/>
</dbReference>
<reference evidence="2 3" key="1">
    <citation type="submission" date="2024-11" db="EMBL/GenBank/DDBJ databases">
        <title>Chromosome-level genome assembly of Eucalyptus globulus Labill. provides insights into its genome evolution.</title>
        <authorList>
            <person name="Li X."/>
        </authorList>
    </citation>
    <scope>NUCLEOTIDE SEQUENCE [LARGE SCALE GENOMIC DNA]</scope>
    <source>
        <strain evidence="2">CL2024</strain>
        <tissue evidence="2">Fresh tender leaves</tissue>
    </source>
</reference>
<feature type="compositionally biased region" description="Polar residues" evidence="1">
    <location>
        <begin position="12"/>
        <end position="21"/>
    </location>
</feature>
<keyword evidence="3" id="KW-1185">Reference proteome</keyword>
<dbReference type="PANTHER" id="PTHR47382">
    <property type="entry name" value="U-BOX DOMAIN-CONTAINING PROTEIN 52-LIKE"/>
    <property type="match status" value="1"/>
</dbReference>
<dbReference type="Proteomes" id="UP001634007">
    <property type="component" value="Unassembled WGS sequence"/>
</dbReference>
<organism evidence="2 3">
    <name type="scientific">Eucalyptus globulus</name>
    <name type="common">Tasmanian blue gum</name>
    <dbReference type="NCBI Taxonomy" id="34317"/>
    <lineage>
        <taxon>Eukaryota</taxon>
        <taxon>Viridiplantae</taxon>
        <taxon>Streptophyta</taxon>
        <taxon>Embryophyta</taxon>
        <taxon>Tracheophyta</taxon>
        <taxon>Spermatophyta</taxon>
        <taxon>Magnoliopsida</taxon>
        <taxon>eudicotyledons</taxon>
        <taxon>Gunneridae</taxon>
        <taxon>Pentapetalae</taxon>
        <taxon>rosids</taxon>
        <taxon>malvids</taxon>
        <taxon>Myrtales</taxon>
        <taxon>Myrtaceae</taxon>
        <taxon>Myrtoideae</taxon>
        <taxon>Eucalypteae</taxon>
        <taxon>Eucalyptus</taxon>
    </lineage>
</organism>
<feature type="region of interest" description="Disordered" evidence="1">
    <location>
        <begin position="1"/>
        <end position="24"/>
    </location>
</feature>
<protein>
    <submittedName>
        <fullName evidence="2">Uncharacterized protein</fullName>
    </submittedName>
</protein>
<dbReference type="AlphaFoldDB" id="A0ABD3KRN8"/>
<name>A0ABD3KRN8_EUCGL</name>
<comment type="caution">
    <text evidence="2">The sequence shown here is derived from an EMBL/GenBank/DDBJ whole genome shotgun (WGS) entry which is preliminary data.</text>
</comment>
<dbReference type="PANTHER" id="PTHR47382:SF3">
    <property type="entry name" value="ADENINE NUCLEOTIDE ALPHA HYDROLASES-LIKE SUPERFAMILY PROTEIN"/>
    <property type="match status" value="1"/>
</dbReference>
<gene>
    <name evidence="2" type="ORF">ACJRO7_022138</name>
</gene>
<accession>A0ABD3KRN8</accession>
<sequence length="359" mass="39967">MTAQSGEAAHLQDNSRGATETDQGHLHHEYDQHNQMLNYRGNADGMSDIEEEDDSSEFFEIGSSSMGENGVDPEAMSLFSFDIHKNSPLGGVECVYVAVGAKGQTSMDALTWTLKKAVADRSNTIVFLVHVFPEIRFVPSALGNLPISGANEQLAQTARSQERGKRSRRLQKYRNICISFKVRVDSILIENDMVAETILDLIPDLNITNLVVGIAKSNLRRLKSNKGNGIAGQLLQKAPETCEVKIICEGKEVILEQIEMESRSSSLRNMLLPPLQVNPNKPGSMEMESRSSSLRSMLLPPWLVNPDKPGSMEMESRSSSLRSMLLPPWLVNPDKPKPMKKRKQWVDYFSCSCFKPKAD</sequence>